<organism evidence="7 8">
    <name type="scientific">Penicillium italicum</name>
    <name type="common">Blue mold</name>
    <dbReference type="NCBI Taxonomy" id="40296"/>
    <lineage>
        <taxon>Eukaryota</taxon>
        <taxon>Fungi</taxon>
        <taxon>Dikarya</taxon>
        <taxon>Ascomycota</taxon>
        <taxon>Pezizomycotina</taxon>
        <taxon>Eurotiomycetes</taxon>
        <taxon>Eurotiomycetidae</taxon>
        <taxon>Eurotiales</taxon>
        <taxon>Aspergillaceae</taxon>
        <taxon>Penicillium</taxon>
    </lineage>
</organism>
<keyword evidence="8" id="KW-1185">Reference proteome</keyword>
<evidence type="ECO:0000256" key="3">
    <source>
        <dbReference type="PROSITE-ProRule" id="PRU00023"/>
    </source>
</evidence>
<feature type="repeat" description="ANK" evidence="3">
    <location>
        <begin position="324"/>
        <end position="356"/>
    </location>
</feature>
<dbReference type="PANTHER" id="PTHR24198">
    <property type="entry name" value="ANKYRIN REPEAT AND PROTEIN KINASE DOMAIN-CONTAINING PROTEIN"/>
    <property type="match status" value="1"/>
</dbReference>
<dbReference type="PROSITE" id="PS50297">
    <property type="entry name" value="ANK_REP_REGION"/>
    <property type="match status" value="8"/>
</dbReference>
<proteinExistence type="predicted"/>
<keyword evidence="6" id="KW-1133">Transmembrane helix</keyword>
<evidence type="ECO:0000256" key="1">
    <source>
        <dbReference type="ARBA" id="ARBA00022737"/>
    </source>
</evidence>
<accession>A0A0A2KDP0</accession>
<evidence type="ECO:0000256" key="4">
    <source>
        <dbReference type="SAM" id="Coils"/>
    </source>
</evidence>
<dbReference type="HOGENOM" id="CLU_240291_0_0_1"/>
<feature type="region of interest" description="Disordered" evidence="5">
    <location>
        <begin position="1299"/>
        <end position="1328"/>
    </location>
</feature>
<comment type="caution">
    <text evidence="7">The sequence shown here is derived from an EMBL/GenBank/DDBJ whole genome shotgun (WGS) entry which is preliminary data.</text>
</comment>
<dbReference type="Pfam" id="PF12796">
    <property type="entry name" value="Ank_2"/>
    <property type="match status" value="5"/>
</dbReference>
<gene>
    <name evidence="7" type="ORF">PITC_021430</name>
</gene>
<keyword evidence="2 3" id="KW-0040">ANK repeat</keyword>
<dbReference type="OrthoDB" id="341259at2759"/>
<dbReference type="PRINTS" id="PR01415">
    <property type="entry name" value="ANKYRIN"/>
</dbReference>
<evidence type="ECO:0000313" key="8">
    <source>
        <dbReference type="Proteomes" id="UP000030104"/>
    </source>
</evidence>
<feature type="repeat" description="ANK" evidence="3">
    <location>
        <begin position="226"/>
        <end position="248"/>
    </location>
</feature>
<feature type="transmembrane region" description="Helical" evidence="6">
    <location>
        <begin position="1502"/>
        <end position="1522"/>
    </location>
</feature>
<dbReference type="Proteomes" id="UP000030104">
    <property type="component" value="Unassembled WGS sequence"/>
</dbReference>
<dbReference type="PROSITE" id="PS50088">
    <property type="entry name" value="ANK_REPEAT"/>
    <property type="match status" value="8"/>
</dbReference>
<dbReference type="Gene3D" id="1.25.40.20">
    <property type="entry name" value="Ankyrin repeat-containing domain"/>
    <property type="match status" value="4"/>
</dbReference>
<dbReference type="PhylomeDB" id="A0A0A2KDP0"/>
<feature type="repeat" description="ANK" evidence="3">
    <location>
        <begin position="355"/>
        <end position="376"/>
    </location>
</feature>
<dbReference type="OMA" id="LRWIHIP"/>
<protein>
    <recommendedName>
        <fullName evidence="9">Mg2+ transporter protein, CorA-like/Zinc transport protein ZntB</fullName>
    </recommendedName>
</protein>
<dbReference type="InterPro" id="IPR036770">
    <property type="entry name" value="Ankyrin_rpt-contain_sf"/>
</dbReference>
<dbReference type="STRING" id="40296.A0A0A2KDP0"/>
<evidence type="ECO:0008006" key="9">
    <source>
        <dbReference type="Google" id="ProtNLM"/>
    </source>
</evidence>
<name>A0A0A2KDP0_PENIT</name>
<feature type="repeat" description="ANK" evidence="3">
    <location>
        <begin position="671"/>
        <end position="692"/>
    </location>
</feature>
<feature type="compositionally biased region" description="Polar residues" evidence="5">
    <location>
        <begin position="1306"/>
        <end position="1316"/>
    </location>
</feature>
<feature type="transmembrane region" description="Helical" evidence="6">
    <location>
        <begin position="1461"/>
        <end position="1482"/>
    </location>
</feature>
<dbReference type="PANTHER" id="PTHR24198:SF165">
    <property type="entry name" value="ANKYRIN REPEAT-CONTAINING PROTEIN-RELATED"/>
    <property type="match status" value="1"/>
</dbReference>
<feature type="repeat" description="ANK" evidence="3">
    <location>
        <begin position="71"/>
        <end position="103"/>
    </location>
</feature>
<keyword evidence="6" id="KW-0472">Membrane</keyword>
<evidence type="ECO:0000313" key="7">
    <source>
        <dbReference type="EMBL" id="KGO65942.1"/>
    </source>
</evidence>
<sequence length="1592" mass="179880">MEDTIEASLEATRKDTPIDTDVSLPQNGLIDELHTAIECNNLDAVQRLLNNHAVLEAGFIHQFEHEDTVQKDVTPLMLAAELGHSEIVQLLLNRGANVFATTDIKSTALYFAALRGHESIVETLSSHGGKKLLEMATVVGRTPLLAAAFKGHPFVIKFLLDKGADINAMGAGKEPNFKGRRDFAGYWVRPENREMSAFSLAAQGGHLAALDVLLSQMTKTKFENDHGSEALHFAAQGGHLVVVKRLLKDHIGLLDSHSKNDKSAISTALGYGHMDVFEYLLNKGANLTPKGYGNTTLHYAVKHGHFRAVDLILTKEPSLLDLRKGQTAICTALQYGHLDIFDYLFDKGADMTICNSDTPLHYASRSGHLRVVQKILTKEPSLLDLKGSNRQAAISDALRHGHFDIFDYLFNKGADVSIKGLHDHTTLHYAAMAGHLQAVKKILTKAPGLLESEEQHLYRSALVCALLAEHVDVVKYLVEVGANFTRLWRRRSALHLACSRGSKFEDVVQLMLKKLTFDQNDPRYDRKRAMFDMSDESGDPTLVYAIRHRGNPIFFQFLETGIYFPRFPASDEPFYSIDCEVEFVEPFLSKLVDGKSEEIHEHREAILYWAILNGKDELVGKCISKIPSLKTPTPWQRGGASWAHVAALGGHTRILEQLLLERFCTIAPTQENISPFHLAVKHNHIELVRYLVAWLGGSHTAHQSVIPGTENKKTAVLRDILHEEGGVLSAIIRKQHDGQTSISLAASGTTEAHRQMERFLWETLDNNIDKASFFSKPLKDDAKLVLELAAQFEAPGEETYLARFLKSISRPSFSEVSGSDAFYLAVYHRLPVVVWWLLSNGWYLSGNHIEKGQQIISTWGQHDPVGNIIKEILENPPPLRDHQVWRYDEHLPTFQFSSEDHGFLEGTVLDFYHEKHQCSIQLKRRSMAAIIYDEGPEKIMKPGRYLDLSSLRAVLSSPTEFSKDMHNKRETTAAFAREDKSDSEKQRVPDLRWIHIPSNNELMVRISQDQQIKNKDHRPWAQFVRKSWAELPAGGNMSYMKPQCVHYQQPKTIHDDQASVTETDNQSVQISNLGRSVLYMPYLFWKKCPAELPHNTDKDSVPLAKSASATQTKMTHPMRTSQTTQGRHIFHDSMTLDQYYYSSLEDTTIRDMDQVLWRSTDPKLKQSENKTGRNLDLLGDRQPNDDIRKILIVNQLWLWILDEKTIITSTTNEIDETESSFLQRVLNNLRAQEKNSSISVENIQELILSTATSFFNKKDVEVLGNKKSPLGVYRAAILNVRDKEAHLFDVFQKSLDGTATEEEGQANANESTNKLSAENEGPSESQDVKNETGLIGRLFKSKGTWKGRDKYNPYGDIAGETELLREVKDICDELNMLKSLASDQESVWRQIWKNGYNPDATFTYNSPSEVKKEITEMVKEAEFVQKAIDMLLDLKQKQANIVEAEFSRKRSEETAKQSDTIMAFTVVTILFLPASFLTSLLALDISDFPHVGGNVRFQGRMIFPIIFGVSIFVSGFFAVIAYNASTLKEYAFGRRKSQKRKMTTNTTVEPKEQTLQQAKLQMEQLREQLILSKRMKKEDEYSWSISGGEQMV</sequence>
<keyword evidence="6" id="KW-0812">Transmembrane</keyword>
<dbReference type="SMART" id="SM00248">
    <property type="entry name" value="ANK"/>
    <property type="match status" value="17"/>
</dbReference>
<dbReference type="Gene3D" id="1.20.58.340">
    <property type="entry name" value="Magnesium transport protein CorA, transmembrane region"/>
    <property type="match status" value="1"/>
</dbReference>
<evidence type="ECO:0000256" key="6">
    <source>
        <dbReference type="SAM" id="Phobius"/>
    </source>
</evidence>
<dbReference type="EMBL" id="JQGA01001456">
    <property type="protein sequence ID" value="KGO65942.1"/>
    <property type="molecule type" value="Genomic_DNA"/>
</dbReference>
<keyword evidence="1" id="KW-0677">Repeat</keyword>
<evidence type="ECO:0000256" key="5">
    <source>
        <dbReference type="SAM" id="MobiDB-lite"/>
    </source>
</evidence>
<evidence type="ECO:0000256" key="2">
    <source>
        <dbReference type="ARBA" id="ARBA00023043"/>
    </source>
</evidence>
<keyword evidence="4" id="KW-0175">Coiled coil</keyword>
<reference evidence="7 8" key="1">
    <citation type="journal article" date="2015" name="Mol. Plant Microbe Interact.">
        <title>Genome, transcriptome, and functional analyses of Penicillium expansum provide new insights into secondary metabolism and pathogenicity.</title>
        <authorList>
            <person name="Ballester A.R."/>
            <person name="Marcet-Houben M."/>
            <person name="Levin E."/>
            <person name="Sela N."/>
            <person name="Selma-Lazaro C."/>
            <person name="Carmona L."/>
            <person name="Wisniewski M."/>
            <person name="Droby S."/>
            <person name="Gonzalez-Candelas L."/>
            <person name="Gabaldon T."/>
        </authorList>
    </citation>
    <scope>NUCLEOTIDE SEQUENCE [LARGE SCALE GENOMIC DNA]</scope>
    <source>
        <strain evidence="7 8">PHI-1</strain>
    </source>
</reference>
<feature type="repeat" description="ANK" evidence="3">
    <location>
        <begin position="139"/>
        <end position="171"/>
    </location>
</feature>
<dbReference type="InterPro" id="IPR002110">
    <property type="entry name" value="Ankyrin_rpt"/>
</dbReference>
<feature type="repeat" description="ANK" evidence="3">
    <location>
        <begin position="292"/>
        <end position="313"/>
    </location>
</feature>
<dbReference type="SUPFAM" id="SSF48403">
    <property type="entry name" value="Ankyrin repeat"/>
    <property type="match status" value="3"/>
</dbReference>
<feature type="coiled-coil region" evidence="4">
    <location>
        <begin position="1548"/>
        <end position="1575"/>
    </location>
</feature>
<feature type="repeat" description="ANK" evidence="3">
    <location>
        <begin position="260"/>
        <end position="292"/>
    </location>
</feature>